<accession>I4HJI9</accession>
<dbReference type="AlphaFoldDB" id="I4HJI9"/>
<organism evidence="1 2">
    <name type="scientific">Microcystis aeruginosa PCC 9809</name>
    <dbReference type="NCBI Taxonomy" id="1160285"/>
    <lineage>
        <taxon>Bacteria</taxon>
        <taxon>Bacillati</taxon>
        <taxon>Cyanobacteriota</taxon>
        <taxon>Cyanophyceae</taxon>
        <taxon>Oscillatoriophycideae</taxon>
        <taxon>Chroococcales</taxon>
        <taxon>Microcystaceae</taxon>
        <taxon>Microcystis</taxon>
    </lineage>
</organism>
<reference evidence="1 2" key="1">
    <citation type="submission" date="2012-04" db="EMBL/GenBank/DDBJ databases">
        <authorList>
            <person name="Genoscope - CEA"/>
        </authorList>
    </citation>
    <scope>NUCLEOTIDE SEQUENCE [LARGE SCALE GENOMIC DNA]</scope>
    <source>
        <strain evidence="1 2">9809</strain>
    </source>
</reference>
<sequence>MNQWIVRGKYEQSKDEDQLRDSQFNKVPINQIQTFEFCQLAGTLFSRSSLKVACWLARIKLNIF</sequence>
<proteinExistence type="predicted"/>
<comment type="caution">
    <text evidence="1">The sequence shown here is derived from an EMBL/GenBank/DDBJ whole genome shotgun (WGS) entry which is preliminary data.</text>
</comment>
<dbReference type="HOGENOM" id="CLU_2862782_0_0_3"/>
<gene>
    <name evidence="1" type="ORF">MICAH_1690015</name>
</gene>
<dbReference type="EMBL" id="CAIO01000078">
    <property type="protein sequence ID" value="CCI22213.1"/>
    <property type="molecule type" value="Genomic_DNA"/>
</dbReference>
<evidence type="ECO:0000313" key="2">
    <source>
        <dbReference type="Proteomes" id="UP000004775"/>
    </source>
</evidence>
<evidence type="ECO:0000313" key="1">
    <source>
        <dbReference type="EMBL" id="CCI22213.1"/>
    </source>
</evidence>
<protein>
    <submittedName>
        <fullName evidence="1">Uncharacterized protein</fullName>
    </submittedName>
</protein>
<dbReference type="Proteomes" id="UP000004775">
    <property type="component" value="Unassembled WGS sequence"/>
</dbReference>
<name>I4HJI9_MICAE</name>